<dbReference type="EMBL" id="VIAQ01000013">
    <property type="protein sequence ID" value="TQD25880.1"/>
    <property type="molecule type" value="Genomic_DNA"/>
</dbReference>
<dbReference type="Proteomes" id="UP000319335">
    <property type="component" value="Unassembled WGS sequence"/>
</dbReference>
<gene>
    <name evidence="2" type="ORF">FKV42_06825</name>
</gene>
<dbReference type="SUPFAM" id="SSF109604">
    <property type="entry name" value="HD-domain/PDEase-like"/>
    <property type="match status" value="1"/>
</dbReference>
<evidence type="ECO:0000313" key="3">
    <source>
        <dbReference type="Proteomes" id="UP000319335"/>
    </source>
</evidence>
<name>A0A7Z8KPG7_9EURY</name>
<dbReference type="Pfam" id="PF01966">
    <property type="entry name" value="HD"/>
    <property type="match status" value="1"/>
</dbReference>
<evidence type="ECO:0000313" key="2">
    <source>
        <dbReference type="EMBL" id="TQD25880.1"/>
    </source>
</evidence>
<comment type="caution">
    <text evidence="2">The sequence shown here is derived from an EMBL/GenBank/DDBJ whole genome shotgun (WGS) entry which is preliminary data.</text>
</comment>
<accession>A0A7Z8KPG7</accession>
<dbReference type="InterPro" id="IPR006674">
    <property type="entry name" value="HD_domain"/>
</dbReference>
<sequence length="262" mass="30423">MDEEKFNELKTWFYTYVSSFYTDDSFIQQNVILKEEHSTRVCENASLIAASEKRGKDDYFLAKTIALLHDVGRFEQISKYRTFKDSESENHAVLGVKVLKTAGVLSILPADEQRINLLAIVNHNKFQIKGNLDERTLFHAKLIRDADKLDIYKVLLDHYSQKDEIPNPALYLGLPDKPEYSPVIVSEILDNKVASVSHVKTCNDMNLTRLAWLFDMHFKETFRLVKERGFIDKLIATLPQNDEIKTLQDHLNEYMDLILEKH</sequence>
<reference evidence="2 3" key="1">
    <citation type="submission" date="2019-06" db="EMBL/GenBank/DDBJ databases">
        <title>Draft genome sequence of Methanolobus vulcani B1d.</title>
        <authorList>
            <person name="Creighbaum A.J."/>
            <person name="Ticak T."/>
            <person name="Hariraju D."/>
            <person name="Arivett B.A."/>
            <person name="Ferguson D.J.Jr."/>
        </authorList>
    </citation>
    <scope>NUCLEOTIDE SEQUENCE [LARGE SCALE GENOMIC DNA]</scope>
    <source>
        <strain evidence="2 3">B1d</strain>
    </source>
</reference>
<dbReference type="CDD" id="cd00077">
    <property type="entry name" value="HDc"/>
    <property type="match status" value="1"/>
</dbReference>
<dbReference type="SMART" id="SM00471">
    <property type="entry name" value="HDc"/>
    <property type="match status" value="1"/>
</dbReference>
<dbReference type="OrthoDB" id="134958at2157"/>
<proteinExistence type="predicted"/>
<dbReference type="RefSeq" id="WP_154809511.1">
    <property type="nucleotide sequence ID" value="NZ_VIAQ01000013.1"/>
</dbReference>
<dbReference type="PROSITE" id="PS51831">
    <property type="entry name" value="HD"/>
    <property type="match status" value="1"/>
</dbReference>
<protein>
    <submittedName>
        <fullName evidence="2">HD domain-containing protein</fullName>
    </submittedName>
</protein>
<feature type="domain" description="HD" evidence="1">
    <location>
        <begin position="34"/>
        <end position="152"/>
    </location>
</feature>
<keyword evidence="3" id="KW-1185">Reference proteome</keyword>
<dbReference type="AlphaFoldDB" id="A0A7Z8KPG7"/>
<organism evidence="2 3">
    <name type="scientific">Methanolobus vulcani</name>
    <dbReference type="NCBI Taxonomy" id="38026"/>
    <lineage>
        <taxon>Archaea</taxon>
        <taxon>Methanobacteriati</taxon>
        <taxon>Methanobacteriota</taxon>
        <taxon>Stenosarchaea group</taxon>
        <taxon>Methanomicrobia</taxon>
        <taxon>Methanosarcinales</taxon>
        <taxon>Methanosarcinaceae</taxon>
        <taxon>Methanolobus</taxon>
    </lineage>
</organism>
<evidence type="ECO:0000259" key="1">
    <source>
        <dbReference type="PROSITE" id="PS51831"/>
    </source>
</evidence>
<dbReference type="InterPro" id="IPR003607">
    <property type="entry name" value="HD/PDEase_dom"/>
</dbReference>
<dbReference type="Gene3D" id="1.10.3210.10">
    <property type="entry name" value="Hypothetical protein af1432"/>
    <property type="match status" value="1"/>
</dbReference>